<comment type="subcellular location">
    <subcellularLocation>
        <location evidence="1">Cytoplasm</location>
    </subcellularLocation>
</comment>
<evidence type="ECO:0000256" key="6">
    <source>
        <dbReference type="ARBA" id="ARBA00022490"/>
    </source>
</evidence>
<dbReference type="InterPro" id="IPR005881">
    <property type="entry name" value="Ser_O-AcTrfase"/>
</dbReference>
<evidence type="ECO:0000256" key="12">
    <source>
        <dbReference type="SAM" id="Coils"/>
    </source>
</evidence>
<evidence type="ECO:0000256" key="8">
    <source>
        <dbReference type="ARBA" id="ARBA00022679"/>
    </source>
</evidence>
<comment type="caution">
    <text evidence="15">The sequence shown here is derived from an EMBL/GenBank/DDBJ whole genome shotgun (WGS) entry which is preliminary data.</text>
</comment>
<dbReference type="Gene3D" id="1.10.3130.10">
    <property type="entry name" value="serine acetyltransferase, domain 1"/>
    <property type="match status" value="1"/>
</dbReference>
<keyword evidence="10 15" id="KW-0012">Acyltransferase</keyword>
<dbReference type="PANTHER" id="PTHR42811">
    <property type="entry name" value="SERINE ACETYLTRANSFERASE"/>
    <property type="match status" value="1"/>
</dbReference>
<dbReference type="EC" id="2.3.1.30" evidence="4"/>
<evidence type="ECO:0000256" key="7">
    <source>
        <dbReference type="ARBA" id="ARBA00022605"/>
    </source>
</evidence>
<dbReference type="InterPro" id="IPR001451">
    <property type="entry name" value="Hexapep"/>
</dbReference>
<dbReference type="InterPro" id="IPR011004">
    <property type="entry name" value="Trimer_LpxA-like_sf"/>
</dbReference>
<dbReference type="InterPro" id="IPR053376">
    <property type="entry name" value="Serine_acetyltransferase"/>
</dbReference>
<reference evidence="15 16" key="1">
    <citation type="submission" date="2023-03" db="EMBL/GenBank/DDBJ databases">
        <title>YIM 152171 draft genome.</title>
        <authorList>
            <person name="Yang Z."/>
        </authorList>
    </citation>
    <scope>NUCLEOTIDE SEQUENCE [LARGE SCALE GENOMIC DNA]</scope>
    <source>
        <strain evidence="15 16">YIM 152171</strain>
    </source>
</reference>
<dbReference type="InterPro" id="IPR010493">
    <property type="entry name" value="Ser_AcTrfase_N"/>
</dbReference>
<dbReference type="EMBL" id="JARGEQ010000051">
    <property type="protein sequence ID" value="MDF1585929.1"/>
    <property type="molecule type" value="Genomic_DNA"/>
</dbReference>
<dbReference type="FunFam" id="1.10.3130.10:FF:000002">
    <property type="entry name" value="Serine acetyltransferase"/>
    <property type="match status" value="1"/>
</dbReference>
<dbReference type="SUPFAM" id="SSF51161">
    <property type="entry name" value="Trimeric LpxA-like enzymes"/>
    <property type="match status" value="1"/>
</dbReference>
<keyword evidence="8 15" id="KW-0808">Transferase</keyword>
<dbReference type="Pfam" id="PF00132">
    <property type="entry name" value="Hexapep"/>
    <property type="match status" value="1"/>
</dbReference>
<dbReference type="Gene3D" id="2.160.10.10">
    <property type="entry name" value="Hexapeptide repeat proteins"/>
    <property type="match status" value="1"/>
</dbReference>
<keyword evidence="16" id="KW-1185">Reference proteome</keyword>
<dbReference type="AlphaFoldDB" id="A0AAP3XPV3"/>
<keyword evidence="9" id="KW-0677">Repeat</keyword>
<dbReference type="CDD" id="cd03354">
    <property type="entry name" value="LbH_SAT"/>
    <property type="match status" value="1"/>
</dbReference>
<keyword evidence="6" id="KW-0963">Cytoplasm</keyword>
<evidence type="ECO:0000256" key="9">
    <source>
        <dbReference type="ARBA" id="ARBA00022737"/>
    </source>
</evidence>
<feature type="domain" description="Serine acetyltransferase N-terminal" evidence="14">
    <location>
        <begin position="84"/>
        <end position="125"/>
    </location>
</feature>
<proteinExistence type="inferred from homology"/>
<evidence type="ECO:0000313" key="15">
    <source>
        <dbReference type="EMBL" id="MDF1585929.1"/>
    </source>
</evidence>
<dbReference type="NCBIfam" id="NF041874">
    <property type="entry name" value="EPS_EpsC"/>
    <property type="match status" value="1"/>
</dbReference>
<dbReference type="NCBIfam" id="TIGR01172">
    <property type="entry name" value="cysE"/>
    <property type="match status" value="1"/>
</dbReference>
<comment type="similarity">
    <text evidence="3">Belongs to the transferase hexapeptide repeat family.</text>
</comment>
<sequence>MTSGIAVSPHRKAPPAARRREVSAVQQRSGRRRASARPSIDPQGALHIFGQGGVSLRRGPEGTPRRPDLVVLLRPRAGSSTEATYPRRQRMFKTLKEDIRVVAERDPAARSTLEVLLCYPGVHAVVIHRLAHRLWGAGWTLTARFLSNVSRFLTGIEIHPGARIGRRFFIDHGMGVVIGETAEVGDDVTLYQGVTLGGVSLNPGKRHPTIEDGVVIGAGAAVLGPFTVHKGARVGSNAVVLKEVPADVTVVGIPARPLGPQPVETREGKPCFPAYGTWPGVATDPVSRALERVCVQLEEVEGRLRELEAERTPERRRATAGS</sequence>
<comment type="catalytic activity">
    <reaction evidence="11">
        <text>L-serine + acetyl-CoA = O-acetyl-L-serine + CoA</text>
        <dbReference type="Rhea" id="RHEA:24560"/>
        <dbReference type="ChEBI" id="CHEBI:33384"/>
        <dbReference type="ChEBI" id="CHEBI:57287"/>
        <dbReference type="ChEBI" id="CHEBI:57288"/>
        <dbReference type="ChEBI" id="CHEBI:58340"/>
        <dbReference type="EC" id="2.3.1.30"/>
    </reaction>
</comment>
<evidence type="ECO:0000256" key="10">
    <source>
        <dbReference type="ARBA" id="ARBA00023315"/>
    </source>
</evidence>
<gene>
    <name evidence="15" type="primary">cysE</name>
    <name evidence="15" type="ORF">PZ740_05970</name>
</gene>
<dbReference type="FunFam" id="2.160.10.10:FF:000007">
    <property type="entry name" value="Serine acetyltransferase"/>
    <property type="match status" value="1"/>
</dbReference>
<evidence type="ECO:0000259" key="14">
    <source>
        <dbReference type="Pfam" id="PF06426"/>
    </source>
</evidence>
<feature type="region of interest" description="Disordered" evidence="13">
    <location>
        <begin position="1"/>
        <end position="44"/>
    </location>
</feature>
<organism evidence="15 16">
    <name type="scientific">Marinimicrococcus flavescens</name>
    <dbReference type="NCBI Taxonomy" id="3031815"/>
    <lineage>
        <taxon>Bacteria</taxon>
        <taxon>Pseudomonadati</taxon>
        <taxon>Pseudomonadota</taxon>
        <taxon>Alphaproteobacteria</taxon>
        <taxon>Geminicoccales</taxon>
        <taxon>Geminicoccaceae</taxon>
        <taxon>Marinimicrococcus</taxon>
    </lineage>
</organism>
<dbReference type="Proteomes" id="UP001301140">
    <property type="component" value="Unassembled WGS sequence"/>
</dbReference>
<protein>
    <recommendedName>
        <fullName evidence="5">Serine acetyltransferase</fullName>
        <ecNumber evidence="4">2.3.1.30</ecNumber>
    </recommendedName>
</protein>
<accession>A0AAP3XPV3</accession>
<evidence type="ECO:0000256" key="5">
    <source>
        <dbReference type="ARBA" id="ARBA00018522"/>
    </source>
</evidence>
<evidence type="ECO:0000313" key="16">
    <source>
        <dbReference type="Proteomes" id="UP001301140"/>
    </source>
</evidence>
<dbReference type="GO" id="GO:0005737">
    <property type="term" value="C:cytoplasm"/>
    <property type="evidence" value="ECO:0007669"/>
    <property type="project" value="UniProtKB-SubCell"/>
</dbReference>
<evidence type="ECO:0000256" key="2">
    <source>
        <dbReference type="ARBA" id="ARBA00004876"/>
    </source>
</evidence>
<evidence type="ECO:0000256" key="13">
    <source>
        <dbReference type="SAM" id="MobiDB-lite"/>
    </source>
</evidence>
<feature type="coiled-coil region" evidence="12">
    <location>
        <begin position="290"/>
        <end position="317"/>
    </location>
</feature>
<dbReference type="GO" id="GO:0009001">
    <property type="term" value="F:serine O-acetyltransferase activity"/>
    <property type="evidence" value="ECO:0007669"/>
    <property type="project" value="UniProtKB-EC"/>
</dbReference>
<keyword evidence="7" id="KW-0028">Amino-acid biosynthesis</keyword>
<name>A0AAP3XPV3_9PROT</name>
<comment type="pathway">
    <text evidence="2">Amino-acid biosynthesis; L-cysteine biosynthesis; L-cysteine from L-serine: step 1/2.</text>
</comment>
<evidence type="ECO:0000256" key="1">
    <source>
        <dbReference type="ARBA" id="ARBA00004496"/>
    </source>
</evidence>
<dbReference type="RefSeq" id="WP_407660473.1">
    <property type="nucleotide sequence ID" value="NZ_JARGEQ010000051.1"/>
</dbReference>
<evidence type="ECO:0000256" key="11">
    <source>
        <dbReference type="ARBA" id="ARBA00049486"/>
    </source>
</evidence>
<keyword evidence="12" id="KW-0175">Coiled coil</keyword>
<dbReference type="GO" id="GO:0006535">
    <property type="term" value="P:cysteine biosynthetic process from serine"/>
    <property type="evidence" value="ECO:0007669"/>
    <property type="project" value="InterPro"/>
</dbReference>
<evidence type="ECO:0000256" key="3">
    <source>
        <dbReference type="ARBA" id="ARBA00007274"/>
    </source>
</evidence>
<evidence type="ECO:0000256" key="4">
    <source>
        <dbReference type="ARBA" id="ARBA00013266"/>
    </source>
</evidence>
<dbReference type="InterPro" id="IPR042122">
    <property type="entry name" value="Ser_AcTrfase_N_sf"/>
</dbReference>
<dbReference type="Pfam" id="PF06426">
    <property type="entry name" value="SATase_N"/>
    <property type="match status" value="1"/>
</dbReference>
<dbReference type="InterPro" id="IPR045304">
    <property type="entry name" value="LbH_SAT"/>
</dbReference>